<dbReference type="SUPFAM" id="SSF55486">
    <property type="entry name" value="Metalloproteases ('zincins'), catalytic domain"/>
    <property type="match status" value="1"/>
</dbReference>
<reference evidence="7 8" key="1">
    <citation type="journal article" date="2019" name="Int. J. Syst. Evol. Microbiol.">
        <title>The Global Catalogue of Microorganisms (GCM) 10K type strain sequencing project: providing services to taxonomists for standard genome sequencing and annotation.</title>
        <authorList>
            <consortium name="The Broad Institute Genomics Platform"/>
            <consortium name="The Broad Institute Genome Sequencing Center for Infectious Disease"/>
            <person name="Wu L."/>
            <person name="Ma J."/>
        </authorList>
    </citation>
    <scope>NUCLEOTIDE SEQUENCE [LARGE SCALE GENOMIC DNA]</scope>
    <source>
        <strain evidence="7 8">RDMS1</strain>
    </source>
</reference>
<proteinExistence type="predicted"/>
<dbReference type="AlphaFoldDB" id="A0ABD5YQA1"/>
<feature type="region of interest" description="Disordered" evidence="5">
    <location>
        <begin position="22"/>
        <end position="112"/>
    </location>
</feature>
<dbReference type="GeneID" id="76201346"/>
<dbReference type="EMBL" id="JBHTAX010000001">
    <property type="protein sequence ID" value="MFC7191594.1"/>
    <property type="molecule type" value="Genomic_DNA"/>
</dbReference>
<dbReference type="GO" id="GO:0008237">
    <property type="term" value="F:metallopeptidase activity"/>
    <property type="evidence" value="ECO:0007669"/>
    <property type="project" value="UniProtKB-KW"/>
</dbReference>
<accession>A0ABD5YQA1</accession>
<feature type="compositionally biased region" description="Low complexity" evidence="5">
    <location>
        <begin position="24"/>
        <end position="39"/>
    </location>
</feature>
<dbReference type="EC" id="3.4.24.-" evidence="7"/>
<feature type="domain" description="Peptidase M10 metallopeptidase" evidence="6">
    <location>
        <begin position="212"/>
        <end position="242"/>
    </location>
</feature>
<feature type="compositionally biased region" description="Low complexity" evidence="5">
    <location>
        <begin position="62"/>
        <end position="84"/>
    </location>
</feature>
<evidence type="ECO:0000256" key="5">
    <source>
        <dbReference type="SAM" id="MobiDB-lite"/>
    </source>
</evidence>
<evidence type="ECO:0000259" key="6">
    <source>
        <dbReference type="Pfam" id="PF00413"/>
    </source>
</evidence>
<keyword evidence="8" id="KW-1185">Reference proteome</keyword>
<dbReference type="GO" id="GO:0006508">
    <property type="term" value="P:proteolysis"/>
    <property type="evidence" value="ECO:0007669"/>
    <property type="project" value="UniProtKB-KW"/>
</dbReference>
<feature type="region of interest" description="Disordered" evidence="5">
    <location>
        <begin position="385"/>
        <end position="406"/>
    </location>
</feature>
<dbReference type="PROSITE" id="PS51257">
    <property type="entry name" value="PROKAR_LIPOPROTEIN"/>
    <property type="match status" value="1"/>
</dbReference>
<dbReference type="Gene3D" id="3.40.390.10">
    <property type="entry name" value="Collagenase (Catalytic Domain)"/>
    <property type="match status" value="1"/>
</dbReference>
<evidence type="ECO:0000256" key="1">
    <source>
        <dbReference type="ARBA" id="ARBA00022670"/>
    </source>
</evidence>
<dbReference type="GO" id="GO:0046872">
    <property type="term" value="F:metal ion binding"/>
    <property type="evidence" value="ECO:0007669"/>
    <property type="project" value="UniProtKB-KW"/>
</dbReference>
<evidence type="ECO:0000313" key="8">
    <source>
        <dbReference type="Proteomes" id="UP001596417"/>
    </source>
</evidence>
<gene>
    <name evidence="7" type="ORF">ACFQL7_18555</name>
</gene>
<evidence type="ECO:0000313" key="7">
    <source>
        <dbReference type="EMBL" id="MFC7191594.1"/>
    </source>
</evidence>
<protein>
    <submittedName>
        <fullName evidence="7">Matrixin family metalloprotease</fullName>
        <ecNumber evidence="7">3.4.24.-</ecNumber>
    </submittedName>
</protein>
<dbReference type="InterPro" id="IPR001818">
    <property type="entry name" value="Pept_M10_metallopeptidase"/>
</dbReference>
<dbReference type="InterPro" id="IPR024079">
    <property type="entry name" value="MetalloPept_cat_dom_sf"/>
</dbReference>
<sequence>MTTRVLPVLVLVMVVLAGCSGMLTGSNTTNATNSTSTLTPDGMTNPNAQPTIPGETGPDENPPTSAASPASTQTSASSSASSSPTDDDPSSHDGATPDPGSDAVPSKENPWGERTLTVAIKDETGNDRAFEPLVQNALAYWEQNSRKYAGYQINYRLEPDAANPDVVVSFVPSIEECGVEEQVEGCAPYIRSPEEVNRPANVQVRSGYTDESTVKLLIHEFGHTLGLGHDDKPKKIMAATTDLTTLPKPNVTERALPWDHSTLSVAVDLSGVPATDRATVNSQVDKAFAYYDQGADGTVPNRVSFRRVSNPEEADIVVQFTDDSPCQGLKSGSCSVASGYDPDDDGATETYAKTRIVITNVEPKTVAWHVGNRLGEDAFGFDHPSDFPQPLRGNAPTETRRSNWWA</sequence>
<evidence type="ECO:0000256" key="3">
    <source>
        <dbReference type="ARBA" id="ARBA00022801"/>
    </source>
</evidence>
<keyword evidence="1" id="KW-0645">Protease</keyword>
<keyword evidence="3 7" id="KW-0378">Hydrolase</keyword>
<name>A0ABD5YQA1_9EURY</name>
<dbReference type="Pfam" id="PF00413">
    <property type="entry name" value="Peptidase_M10"/>
    <property type="match status" value="1"/>
</dbReference>
<keyword evidence="7" id="KW-0482">Metalloprotease</keyword>
<organism evidence="7 8">
    <name type="scientific">Halocatena marina</name>
    <dbReference type="NCBI Taxonomy" id="2934937"/>
    <lineage>
        <taxon>Archaea</taxon>
        <taxon>Methanobacteriati</taxon>
        <taxon>Methanobacteriota</taxon>
        <taxon>Stenosarchaea group</taxon>
        <taxon>Halobacteria</taxon>
        <taxon>Halobacteriales</taxon>
        <taxon>Natronomonadaceae</taxon>
        <taxon>Halocatena</taxon>
    </lineage>
</organism>
<dbReference type="RefSeq" id="WP_264555555.1">
    <property type="nucleotide sequence ID" value="NZ_CP109979.1"/>
</dbReference>
<comment type="caution">
    <text evidence="7">The sequence shown here is derived from an EMBL/GenBank/DDBJ whole genome shotgun (WGS) entry which is preliminary data.</text>
</comment>
<keyword evidence="4" id="KW-0862">Zinc</keyword>
<keyword evidence="2" id="KW-0479">Metal-binding</keyword>
<evidence type="ECO:0000256" key="2">
    <source>
        <dbReference type="ARBA" id="ARBA00022723"/>
    </source>
</evidence>
<dbReference type="Proteomes" id="UP001596417">
    <property type="component" value="Unassembled WGS sequence"/>
</dbReference>
<evidence type="ECO:0000256" key="4">
    <source>
        <dbReference type="ARBA" id="ARBA00022833"/>
    </source>
</evidence>